<comment type="caution">
    <text evidence="6">The sequence shown here is derived from an EMBL/GenBank/DDBJ whole genome shotgun (WGS) entry which is preliminary data.</text>
</comment>
<evidence type="ECO:0000256" key="2">
    <source>
        <dbReference type="ARBA" id="ARBA00022801"/>
    </source>
</evidence>
<evidence type="ECO:0000313" key="7">
    <source>
        <dbReference type="Proteomes" id="UP000256519"/>
    </source>
</evidence>
<evidence type="ECO:0000313" key="6">
    <source>
        <dbReference type="EMBL" id="RDZ14666.1"/>
    </source>
</evidence>
<accession>A0A3D8X3E5</accession>
<dbReference type="EC" id="3.1.3.48" evidence="5"/>
<evidence type="ECO:0000256" key="4">
    <source>
        <dbReference type="ARBA" id="ARBA00051722"/>
    </source>
</evidence>
<dbReference type="PANTHER" id="PTHR39181:SF1">
    <property type="entry name" value="TYROSINE-PROTEIN PHOSPHATASE YWQE"/>
    <property type="match status" value="1"/>
</dbReference>
<dbReference type="Proteomes" id="UP000256519">
    <property type="component" value="Unassembled WGS sequence"/>
</dbReference>
<dbReference type="GO" id="GO:0030145">
    <property type="term" value="F:manganese ion binding"/>
    <property type="evidence" value="ECO:0007669"/>
    <property type="project" value="UniProtKB-UniRule"/>
</dbReference>
<sequence>MIDIYTHMLPGVEGSKQQFLDAAKYLVSQGVKAVSITLDKETNTSLSLYVKEANQTLKDNNISLTIVGGTEVVADRTFAASYHRRDIMLPSNETYMILTTPEQEEPAYLEQLLYEIQLNGILPIISQPECHTYFLENKDVFYKIVKKGAIVQLSSDSIIGKNGKPAKKAAMQFIEHNLAHVIASGASLDNYKQHSLRQAYDVIAKEKGAETSQLLMQNAEATFNGQGIQTLPPDRIKKTKFLGIF</sequence>
<dbReference type="PANTHER" id="PTHR39181">
    <property type="entry name" value="TYROSINE-PROTEIN PHOSPHATASE YWQE"/>
    <property type="match status" value="1"/>
</dbReference>
<evidence type="ECO:0000256" key="5">
    <source>
        <dbReference type="PIRNR" id="PIRNR016557"/>
    </source>
</evidence>
<evidence type="ECO:0000256" key="3">
    <source>
        <dbReference type="ARBA" id="ARBA00022912"/>
    </source>
</evidence>
<name>A0A3D8X3E5_PRIMG</name>
<protein>
    <recommendedName>
        <fullName evidence="5">Tyrosine-protein phosphatase</fullName>
        <ecNumber evidence="5">3.1.3.48</ecNumber>
    </recommendedName>
</protein>
<keyword evidence="3 5" id="KW-0904">Protein phosphatase</keyword>
<keyword evidence="2 5" id="KW-0378">Hydrolase</keyword>
<comment type="catalytic activity">
    <reaction evidence="4 5">
        <text>O-phospho-L-tyrosyl-[protein] + H2O = L-tyrosyl-[protein] + phosphate</text>
        <dbReference type="Rhea" id="RHEA:10684"/>
        <dbReference type="Rhea" id="RHEA-COMP:10136"/>
        <dbReference type="Rhea" id="RHEA-COMP:20101"/>
        <dbReference type="ChEBI" id="CHEBI:15377"/>
        <dbReference type="ChEBI" id="CHEBI:43474"/>
        <dbReference type="ChEBI" id="CHEBI:46858"/>
        <dbReference type="ChEBI" id="CHEBI:61978"/>
        <dbReference type="EC" id="3.1.3.48"/>
    </reaction>
</comment>
<dbReference type="AlphaFoldDB" id="A0A3D8X3E5"/>
<dbReference type="RefSeq" id="WP_116074358.1">
    <property type="nucleotide sequence ID" value="NZ_CP187630.1"/>
</dbReference>
<dbReference type="PIRSF" id="PIRSF016557">
    <property type="entry name" value="Caps_synth_CpsB"/>
    <property type="match status" value="1"/>
</dbReference>
<dbReference type="Pfam" id="PF19567">
    <property type="entry name" value="CpsB_CapC"/>
    <property type="match status" value="1"/>
</dbReference>
<dbReference type="EMBL" id="PQWM01000009">
    <property type="protein sequence ID" value="RDZ14666.1"/>
    <property type="molecule type" value="Genomic_DNA"/>
</dbReference>
<dbReference type="GO" id="GO:0004725">
    <property type="term" value="F:protein tyrosine phosphatase activity"/>
    <property type="evidence" value="ECO:0007669"/>
    <property type="project" value="UniProtKB-UniRule"/>
</dbReference>
<evidence type="ECO:0000256" key="1">
    <source>
        <dbReference type="ARBA" id="ARBA00005750"/>
    </source>
</evidence>
<gene>
    <name evidence="6" type="ORF">C3744_12270</name>
</gene>
<proteinExistence type="inferred from homology"/>
<reference evidence="6 7" key="1">
    <citation type="journal article" date="2018" name="Appl. Environ. Microbiol.">
        <title>Antimicrobial susceptibility testing and tentative epidemiological cut-off values of five Bacillus species relevant for use as animal feed additives or for plant protection.</title>
        <authorList>
            <person name="Agerso Y."/>
            <person name="Stuer-Lauridsen B."/>
            <person name="Bjerre K."/>
            <person name="Jensen M.G."/>
            <person name="Johansen E."/>
            <person name="Bennedsen M."/>
            <person name="Brockmann E."/>
            <person name="Nielsen B."/>
        </authorList>
    </citation>
    <scope>NUCLEOTIDE SEQUENCE [LARGE SCALE GENOMIC DNA]</scope>
    <source>
        <strain evidence="6 7">CHCC20162</strain>
    </source>
</reference>
<comment type="similarity">
    <text evidence="1 5">Belongs to the metallo-dependent hydrolases superfamily. CpsB/CapC family.</text>
</comment>
<dbReference type="InterPro" id="IPR016667">
    <property type="entry name" value="Caps_polysacc_synth_CpsB/CapC"/>
</dbReference>
<organism evidence="6 7">
    <name type="scientific">Priestia megaterium</name>
    <name type="common">Bacillus megaterium</name>
    <dbReference type="NCBI Taxonomy" id="1404"/>
    <lineage>
        <taxon>Bacteria</taxon>
        <taxon>Bacillati</taxon>
        <taxon>Bacillota</taxon>
        <taxon>Bacilli</taxon>
        <taxon>Bacillales</taxon>
        <taxon>Bacillaceae</taxon>
        <taxon>Priestia</taxon>
    </lineage>
</organism>
<dbReference type="Gene3D" id="3.20.20.140">
    <property type="entry name" value="Metal-dependent hydrolases"/>
    <property type="match status" value="1"/>
</dbReference>